<evidence type="ECO:0000313" key="4">
    <source>
        <dbReference type="Proteomes" id="UP000001072"/>
    </source>
</evidence>
<proteinExistence type="predicted"/>
<dbReference type="RefSeq" id="XP_007411371.1">
    <property type="nucleotide sequence ID" value="XM_007411309.1"/>
</dbReference>
<keyword evidence="4" id="KW-1185">Reference proteome</keyword>
<dbReference type="KEGG" id="mlr:MELLADRAFT_107622"/>
<feature type="transmembrane region" description="Helical" evidence="2">
    <location>
        <begin position="45"/>
        <end position="65"/>
    </location>
</feature>
<accession>F4RQ84</accession>
<feature type="compositionally biased region" description="Basic and acidic residues" evidence="1">
    <location>
        <begin position="94"/>
        <end position="104"/>
    </location>
</feature>
<keyword evidence="2" id="KW-0472">Membrane</keyword>
<dbReference type="OrthoDB" id="10425925at2759"/>
<feature type="region of interest" description="Disordered" evidence="1">
    <location>
        <begin position="128"/>
        <end position="249"/>
    </location>
</feature>
<dbReference type="AlphaFoldDB" id="F4RQ84"/>
<dbReference type="Proteomes" id="UP000001072">
    <property type="component" value="Unassembled WGS sequence"/>
</dbReference>
<evidence type="ECO:0000256" key="2">
    <source>
        <dbReference type="SAM" id="Phobius"/>
    </source>
</evidence>
<protein>
    <submittedName>
        <fullName evidence="3">Uncharacterized protein</fullName>
    </submittedName>
</protein>
<feature type="compositionally biased region" description="Basic and acidic residues" evidence="1">
    <location>
        <begin position="76"/>
        <end position="87"/>
    </location>
</feature>
<evidence type="ECO:0000256" key="1">
    <source>
        <dbReference type="SAM" id="MobiDB-lite"/>
    </source>
</evidence>
<feature type="region of interest" description="Disordered" evidence="1">
    <location>
        <begin position="76"/>
        <end position="114"/>
    </location>
</feature>
<feature type="compositionally biased region" description="Polar residues" evidence="1">
    <location>
        <begin position="133"/>
        <end position="143"/>
    </location>
</feature>
<feature type="compositionally biased region" description="Basic and acidic residues" evidence="1">
    <location>
        <begin position="168"/>
        <end position="183"/>
    </location>
</feature>
<name>F4RQ84_MELLP</name>
<dbReference type="EMBL" id="GL883113">
    <property type="protein sequence ID" value="EGG05449.1"/>
    <property type="molecule type" value="Genomic_DNA"/>
</dbReference>
<feature type="compositionally biased region" description="Basic residues" evidence="1">
    <location>
        <begin position="144"/>
        <end position="154"/>
    </location>
</feature>
<reference evidence="4" key="1">
    <citation type="journal article" date="2011" name="Proc. Natl. Acad. Sci. U.S.A.">
        <title>Obligate biotrophy features unraveled by the genomic analysis of rust fungi.</title>
        <authorList>
            <person name="Duplessis S."/>
            <person name="Cuomo C.A."/>
            <person name="Lin Y.-C."/>
            <person name="Aerts A."/>
            <person name="Tisserant E."/>
            <person name="Veneault-Fourrey C."/>
            <person name="Joly D.L."/>
            <person name="Hacquard S."/>
            <person name="Amselem J."/>
            <person name="Cantarel B.L."/>
            <person name="Chiu R."/>
            <person name="Coutinho P.M."/>
            <person name="Feau N."/>
            <person name="Field M."/>
            <person name="Frey P."/>
            <person name="Gelhaye E."/>
            <person name="Goldberg J."/>
            <person name="Grabherr M.G."/>
            <person name="Kodira C.D."/>
            <person name="Kohler A."/>
            <person name="Kuees U."/>
            <person name="Lindquist E.A."/>
            <person name="Lucas S.M."/>
            <person name="Mago R."/>
            <person name="Mauceli E."/>
            <person name="Morin E."/>
            <person name="Murat C."/>
            <person name="Pangilinan J.L."/>
            <person name="Park R."/>
            <person name="Pearson M."/>
            <person name="Quesneville H."/>
            <person name="Rouhier N."/>
            <person name="Sakthikumar S."/>
            <person name="Salamov A.A."/>
            <person name="Schmutz J."/>
            <person name="Selles B."/>
            <person name="Shapiro H."/>
            <person name="Tanguay P."/>
            <person name="Tuskan G.A."/>
            <person name="Henrissat B."/>
            <person name="Van de Peer Y."/>
            <person name="Rouze P."/>
            <person name="Ellis J.G."/>
            <person name="Dodds P.N."/>
            <person name="Schein J.E."/>
            <person name="Zhong S."/>
            <person name="Hamelin R.C."/>
            <person name="Grigoriev I.V."/>
            <person name="Szabo L.J."/>
            <person name="Martin F."/>
        </authorList>
    </citation>
    <scope>NUCLEOTIDE SEQUENCE [LARGE SCALE GENOMIC DNA]</scope>
    <source>
        <strain evidence="4">98AG31 / pathotype 3-4-7</strain>
    </source>
</reference>
<dbReference type="GeneID" id="18923224"/>
<dbReference type="HOGENOM" id="CLU_1115955_0_0_1"/>
<organism evidence="4">
    <name type="scientific">Melampsora larici-populina (strain 98AG31 / pathotype 3-4-7)</name>
    <name type="common">Poplar leaf rust fungus</name>
    <dbReference type="NCBI Taxonomy" id="747676"/>
    <lineage>
        <taxon>Eukaryota</taxon>
        <taxon>Fungi</taxon>
        <taxon>Dikarya</taxon>
        <taxon>Basidiomycota</taxon>
        <taxon>Pucciniomycotina</taxon>
        <taxon>Pucciniomycetes</taxon>
        <taxon>Pucciniales</taxon>
        <taxon>Melampsoraceae</taxon>
        <taxon>Melampsora</taxon>
    </lineage>
</organism>
<evidence type="ECO:0000313" key="3">
    <source>
        <dbReference type="EMBL" id="EGG05449.1"/>
    </source>
</evidence>
<keyword evidence="2" id="KW-1133">Transmembrane helix</keyword>
<sequence length="249" mass="28466">MTQMKVYGILFSVLQAMGSLLNQASIFESGSRPRSKTRHHRWKMLLLLIAISMSITVQGSMLDFLKPATRKISDLSRNKGSTTEKARPMIGHHTTREFKHEKNGHLVSPQESGIKHIGQLDQKEWKLAESQHEISPQASTPRNRASRPPRHPKKFQQSWPLPLSTEADETKRPTQHPDLRDTSRTLNGKHRPIDESTGAEIRALETPQDPDFSFPIWHSEKEQGTSDPTFRFSNTQKAKGYWEYPKPSN</sequence>
<dbReference type="InParanoid" id="F4RQ84"/>
<keyword evidence="2" id="KW-0812">Transmembrane</keyword>
<feature type="compositionally biased region" description="Polar residues" evidence="1">
    <location>
        <begin position="225"/>
        <end position="237"/>
    </location>
</feature>
<gene>
    <name evidence="3" type="ORF">MELLADRAFT_107622</name>
</gene>
<dbReference type="VEuPathDB" id="FungiDB:MELLADRAFT_107622"/>